<dbReference type="EMBL" id="LNQE01001579">
    <property type="protein sequence ID" value="KUG15174.1"/>
    <property type="molecule type" value="Genomic_DNA"/>
</dbReference>
<protein>
    <submittedName>
        <fullName evidence="1">Uncharacterized protein</fullName>
    </submittedName>
</protein>
<gene>
    <name evidence="1" type="ORF">ASZ90_015167</name>
</gene>
<accession>A0A0W8F2Q5</accession>
<proteinExistence type="predicted"/>
<comment type="caution">
    <text evidence="1">The sequence shown here is derived from an EMBL/GenBank/DDBJ whole genome shotgun (WGS) entry which is preliminary data.</text>
</comment>
<evidence type="ECO:0000313" key="1">
    <source>
        <dbReference type="EMBL" id="KUG15174.1"/>
    </source>
</evidence>
<sequence>MVDEWQPEYVLEEKVEKVRQDLTTYIENNSEKIDTNIPVFFGHVLSIIENSIPECDDKTYDRLIDDITVSVLEKSGRSKDVDYIEKLFSHAYRLKRRPGGKMIFDIILGLKMIEIGKYRDAIEQLKPFRKVDVIIYTAIAYCYHILSIEKGDADIGAKGVRTSDMALNAREQMIELVRLRPPVNRLKFPVIIKDLRVNKIFWFMLKLGIEWFPSEPEFLKIGLEKARLDKNHPMRGELLTIASERYYNDMIFLRDLYSYRIEERDASGAAAVVKQMIQHHPDELEPIYYGLQLSIISQQQTAYGRFRKMAVAKKMPAHILLLLDFCFQLIMGEKAGAYACLETIKARLPMKNHYMILIEYLTSDAFSGDEKQMRNARKVLMDSLDQYCLKLLMMK</sequence>
<name>A0A0W8F2Q5_9ZZZZ</name>
<reference evidence="1" key="1">
    <citation type="journal article" date="2015" name="Proc. Natl. Acad. Sci. U.S.A.">
        <title>Networks of energetic and metabolic interactions define dynamics in microbial communities.</title>
        <authorList>
            <person name="Embree M."/>
            <person name="Liu J.K."/>
            <person name="Al-Bassam M.M."/>
            <person name="Zengler K."/>
        </authorList>
    </citation>
    <scope>NUCLEOTIDE SEQUENCE</scope>
</reference>
<organism evidence="1">
    <name type="scientific">hydrocarbon metagenome</name>
    <dbReference type="NCBI Taxonomy" id="938273"/>
    <lineage>
        <taxon>unclassified sequences</taxon>
        <taxon>metagenomes</taxon>
        <taxon>ecological metagenomes</taxon>
    </lineage>
</organism>
<dbReference type="AlphaFoldDB" id="A0A0W8F2Q5"/>